<feature type="transmembrane region" description="Helical" evidence="1">
    <location>
        <begin position="167"/>
        <end position="187"/>
    </location>
</feature>
<gene>
    <name evidence="2" type="ORF">A2563_01745</name>
</gene>
<dbReference type="STRING" id="1798705.A2563_01745"/>
<name>A0A1F6PB83_9BACT</name>
<evidence type="ECO:0000313" key="3">
    <source>
        <dbReference type="Proteomes" id="UP000176634"/>
    </source>
</evidence>
<keyword evidence="1" id="KW-0472">Membrane</keyword>
<accession>A0A1F6PB83</accession>
<organism evidence="2 3">
    <name type="scientific">Candidatus Magasanikbacteria bacterium RIFOXYD1_FULL_40_23</name>
    <dbReference type="NCBI Taxonomy" id="1798705"/>
    <lineage>
        <taxon>Bacteria</taxon>
        <taxon>Candidatus Magasanikiibacteriota</taxon>
    </lineage>
</organism>
<dbReference type="Proteomes" id="UP000176634">
    <property type="component" value="Unassembled WGS sequence"/>
</dbReference>
<proteinExistence type="predicted"/>
<evidence type="ECO:0000313" key="2">
    <source>
        <dbReference type="EMBL" id="OGH93310.1"/>
    </source>
</evidence>
<reference evidence="2 3" key="1">
    <citation type="journal article" date="2016" name="Nat. Commun.">
        <title>Thousands of microbial genomes shed light on interconnected biogeochemical processes in an aquifer system.</title>
        <authorList>
            <person name="Anantharaman K."/>
            <person name="Brown C.T."/>
            <person name="Hug L.A."/>
            <person name="Sharon I."/>
            <person name="Castelle C.J."/>
            <person name="Probst A.J."/>
            <person name="Thomas B.C."/>
            <person name="Singh A."/>
            <person name="Wilkins M.J."/>
            <person name="Karaoz U."/>
            <person name="Brodie E.L."/>
            <person name="Williams K.H."/>
            <person name="Hubbard S.S."/>
            <person name="Banfield J.F."/>
        </authorList>
    </citation>
    <scope>NUCLEOTIDE SEQUENCE [LARGE SCALE GENOMIC DNA]</scope>
</reference>
<sequence length="213" mass="25021">MDFIKKYWKYFVIIVSYVVMPLSLIIWLFWYKVESPIVVGQSTYTINTEKMTEPSVKNTFRKIFRSTFDLTYYSVCIKNISSLTNLTTKNIQPMATTLLLKDKKTGATLKEFPLQGNQRDCFDFKMPDENTLYFNSVLDITFNPVDAFWQKTDFIFEDAKPVIWERLAASGIFLLTYLSIASLCISLKRARKEYFKNPPLWKSLLTKVLSKWK</sequence>
<keyword evidence="1" id="KW-0812">Transmembrane</keyword>
<keyword evidence="1" id="KW-1133">Transmembrane helix</keyword>
<dbReference type="EMBL" id="MFRA01000001">
    <property type="protein sequence ID" value="OGH93310.1"/>
    <property type="molecule type" value="Genomic_DNA"/>
</dbReference>
<protein>
    <submittedName>
        <fullName evidence="2">Uncharacterized protein</fullName>
    </submittedName>
</protein>
<feature type="transmembrane region" description="Helical" evidence="1">
    <location>
        <begin position="7"/>
        <end position="30"/>
    </location>
</feature>
<comment type="caution">
    <text evidence="2">The sequence shown here is derived from an EMBL/GenBank/DDBJ whole genome shotgun (WGS) entry which is preliminary data.</text>
</comment>
<dbReference type="AlphaFoldDB" id="A0A1F6PB83"/>
<evidence type="ECO:0000256" key="1">
    <source>
        <dbReference type="SAM" id="Phobius"/>
    </source>
</evidence>